<evidence type="ECO:0000313" key="3">
    <source>
        <dbReference type="Proteomes" id="UP001165090"/>
    </source>
</evidence>
<proteinExistence type="predicted"/>
<dbReference type="EMBL" id="BSDZ01000003">
    <property type="protein sequence ID" value="GLI58506.1"/>
    <property type="molecule type" value="Genomic_DNA"/>
</dbReference>
<keyword evidence="3" id="KW-1185">Reference proteome</keyword>
<evidence type="ECO:0000256" key="1">
    <source>
        <dbReference type="SAM" id="MobiDB-lite"/>
    </source>
</evidence>
<feature type="region of interest" description="Disordered" evidence="1">
    <location>
        <begin position="115"/>
        <end position="135"/>
    </location>
</feature>
<sequence length="238" mass="24707">MNPAAVGLGAVAMQKPLAYANDLADHDVIEDDYEVVFDPQALKLSSSCCDAVDPPKRQLGGSKSFKDTSILGSAPLAAKLAQSTSAPTQSLLAPRTSAPDCHVYANGNPVISITPVSRPSSASLREPRTSPLNGKVASTVLNSNSVHGSTAADNDVASARQNDTEAQIQGDMHGCDHNNSMQPKTALLRRLSSLNLRLRPPSAKQEVVTGAACAGAYRATKDADGQASRASAEPYAAV</sequence>
<evidence type="ECO:0000313" key="2">
    <source>
        <dbReference type="EMBL" id="GLI58506.1"/>
    </source>
</evidence>
<name>A0ABQ5RN22_9CHLO</name>
<feature type="non-terminal residue" evidence="2">
    <location>
        <position position="238"/>
    </location>
</feature>
<organism evidence="2 3">
    <name type="scientific">Volvox africanus</name>
    <dbReference type="NCBI Taxonomy" id="51714"/>
    <lineage>
        <taxon>Eukaryota</taxon>
        <taxon>Viridiplantae</taxon>
        <taxon>Chlorophyta</taxon>
        <taxon>core chlorophytes</taxon>
        <taxon>Chlorophyceae</taxon>
        <taxon>CS clade</taxon>
        <taxon>Chlamydomonadales</taxon>
        <taxon>Volvocaceae</taxon>
        <taxon>Volvox</taxon>
    </lineage>
</organism>
<gene>
    <name evidence="2" type="ORF">VaNZ11_000242</name>
</gene>
<reference evidence="2 3" key="1">
    <citation type="journal article" date="2023" name="IScience">
        <title>Expanded male sex-determining region conserved during the evolution of homothallism in the green alga Volvox.</title>
        <authorList>
            <person name="Yamamoto K."/>
            <person name="Matsuzaki R."/>
            <person name="Mahakham W."/>
            <person name="Heman W."/>
            <person name="Sekimoto H."/>
            <person name="Kawachi M."/>
            <person name="Minakuchi Y."/>
            <person name="Toyoda A."/>
            <person name="Nozaki H."/>
        </authorList>
    </citation>
    <scope>NUCLEOTIDE SEQUENCE [LARGE SCALE GENOMIC DNA]</scope>
    <source>
        <strain evidence="2 3">NIES-4468</strain>
    </source>
</reference>
<dbReference type="Proteomes" id="UP001165090">
    <property type="component" value="Unassembled WGS sequence"/>
</dbReference>
<comment type="caution">
    <text evidence="2">The sequence shown here is derived from an EMBL/GenBank/DDBJ whole genome shotgun (WGS) entry which is preliminary data.</text>
</comment>
<protein>
    <submittedName>
        <fullName evidence="2">Uncharacterized protein</fullName>
    </submittedName>
</protein>
<accession>A0ABQ5RN22</accession>